<organism evidence="7 8">
    <name type="scientific">Fasciolopsis buskii</name>
    <dbReference type="NCBI Taxonomy" id="27845"/>
    <lineage>
        <taxon>Eukaryota</taxon>
        <taxon>Metazoa</taxon>
        <taxon>Spiralia</taxon>
        <taxon>Lophotrochozoa</taxon>
        <taxon>Platyhelminthes</taxon>
        <taxon>Trematoda</taxon>
        <taxon>Digenea</taxon>
        <taxon>Plagiorchiida</taxon>
        <taxon>Echinostomata</taxon>
        <taxon>Echinostomatoidea</taxon>
        <taxon>Fasciolidae</taxon>
        <taxon>Fasciolopsis</taxon>
    </lineage>
</organism>
<comment type="caution">
    <text evidence="7">The sequence shown here is derived from an EMBL/GenBank/DDBJ whole genome shotgun (WGS) entry which is preliminary data.</text>
</comment>
<accession>A0A8E0S0E7</accession>
<keyword evidence="8" id="KW-1185">Reference proteome</keyword>
<dbReference type="PROSITE" id="PS51265">
    <property type="entry name" value="ZF_DBF4"/>
    <property type="match status" value="1"/>
</dbReference>
<evidence type="ECO:0000256" key="1">
    <source>
        <dbReference type="ARBA" id="ARBA00022723"/>
    </source>
</evidence>
<reference evidence="7" key="1">
    <citation type="submission" date="2019-05" db="EMBL/GenBank/DDBJ databases">
        <title>Annotation for the trematode Fasciolopsis buski.</title>
        <authorList>
            <person name="Choi Y.-J."/>
        </authorList>
    </citation>
    <scope>NUCLEOTIDE SEQUENCE</scope>
    <source>
        <strain evidence="7">HT</strain>
        <tissue evidence="7">Whole worm</tissue>
    </source>
</reference>
<dbReference type="OrthoDB" id="21380at2759"/>
<dbReference type="AlphaFoldDB" id="A0A8E0S0E7"/>
<feature type="region of interest" description="Disordered" evidence="5">
    <location>
        <begin position="487"/>
        <end position="521"/>
    </location>
</feature>
<dbReference type="GO" id="GO:0008270">
    <property type="term" value="F:zinc ion binding"/>
    <property type="evidence" value="ECO:0007669"/>
    <property type="project" value="UniProtKB-KW"/>
</dbReference>
<evidence type="ECO:0000256" key="3">
    <source>
        <dbReference type="ARBA" id="ARBA00022833"/>
    </source>
</evidence>
<dbReference type="Gene3D" id="6.10.250.3410">
    <property type="entry name" value="DBF zinc finger"/>
    <property type="match status" value="1"/>
</dbReference>
<dbReference type="GO" id="GO:0010571">
    <property type="term" value="P:positive regulation of nuclear cell cycle DNA replication"/>
    <property type="evidence" value="ECO:0007669"/>
    <property type="project" value="TreeGrafter"/>
</dbReference>
<feature type="domain" description="DBF4-type" evidence="6">
    <location>
        <begin position="427"/>
        <end position="476"/>
    </location>
</feature>
<keyword evidence="3" id="KW-0862">Zinc</keyword>
<dbReference type="SMART" id="SM00586">
    <property type="entry name" value="ZnF_DBF"/>
    <property type="match status" value="1"/>
</dbReference>
<feature type="region of interest" description="Disordered" evidence="5">
    <location>
        <begin position="382"/>
        <end position="403"/>
    </location>
</feature>
<keyword evidence="2 4" id="KW-0863">Zinc-finger</keyword>
<feature type="region of interest" description="Disordered" evidence="5">
    <location>
        <begin position="905"/>
        <end position="930"/>
    </location>
</feature>
<proteinExistence type="predicted"/>
<dbReference type="PANTHER" id="PTHR15375">
    <property type="entry name" value="ACTIVATOR OF S-PHASE KINASE-RELATED"/>
    <property type="match status" value="1"/>
</dbReference>
<sequence>MPDVVDCNPVDSFAVLSPVCTLGEEKKERKIVKSISPGTNRLAPLQGKRVFMHYEPETNPNNRVETILRRLKAELVDFFSRDVSYVITNRPLRRSTKSLLHSPSDVSAMNNKCNLGTVTSKALNQISAVPEGLKTPKLYGGKPLTPTVTRGRAMLIAARKSAPAPNEAVRNASPLDAVPSSVLRQLQPGNISNSRTPSEVTPPRLSLNSVMLNGSLESMSCPNDLLVRARNLGIKILTIEMVVRWIMNLPSDVQSYIESTQRVDSDELREDVTEDTERDRIFQVRHLKPPCIKVLDLKSRSRPLYLDHTDYLSSLWARPRLKTRISIESGDTSPSNTDTGRNTPLCSGSIPGASLGCAPTCHPSSQLPGSAGCVGNTLPSVLSRQNSRGKRKDRMVKRSNKSGAPILLRSASVSKVSDVNQSKPTAEDEPSGYCECCSINYGNLFEHLHCKEHQQFATNRENYRLLDDVLSKLPSVQMFLAQESDAASRLSEKSVERKRHRSRQSSGAKTTSKPRQASETIEAATAVQVTKKRFGGASAADAGHAQQNRLFSDDEESNQVCDPLVEVPTDIDSMRTVTDIAAEAILAGSSEELPVQAPQFVPVPSESVIPALEKPVESGQLQSLLPAVQRDTVTHVHVDLQPLLDNTKITCPNSCSPSESPVLKQYHGTCRSCFKAHIPFVPLPCHLQIHCLLGPAFNWERLGCQGFASPFSLASSCSSENNSCDVEYDVAATAAAALILSEQLRDDRSQRSQLEKAIPADELYITPPQSPVFDQIDSCVSVEDTQSTVPCFIPDSPLPSPVCTVAFNVAPLAQVSSPIPNQNPAYRPAFLSPLSEKCPPQFISTPLGSPQAHTSPRDVHLNLVSSVCASPSSTHSDSDIHRNSSVPKLNSASFECSFPMDPVESKVRPKVTKGKLPKSPTRYRQQSFQSHSLSECNGLSQLPVVRRPKLSAKSVARQEKKEATNFIYHRAKSNVRPVSRKRPIPLTDVIPDRFQEPRMAAKIARESISLSVRALFSPSGMERCFEARNPLVFAAGLSHIPVTPDFHLSTPPTPPGRRTKARSVCRNNLNPSESSIHKYGRTLFPEPIHSCHI</sequence>
<dbReference type="PANTHER" id="PTHR15375:SF26">
    <property type="entry name" value="PROTEIN CHIFFON"/>
    <property type="match status" value="1"/>
</dbReference>
<dbReference type="GO" id="GO:0031431">
    <property type="term" value="C:Dbf4-dependent protein kinase complex"/>
    <property type="evidence" value="ECO:0007669"/>
    <property type="project" value="TreeGrafter"/>
</dbReference>
<feature type="compositionally biased region" description="Polar residues" evidence="5">
    <location>
        <begin position="504"/>
        <end position="519"/>
    </location>
</feature>
<dbReference type="Pfam" id="PF07535">
    <property type="entry name" value="zf-DBF"/>
    <property type="match status" value="1"/>
</dbReference>
<evidence type="ECO:0000313" key="7">
    <source>
        <dbReference type="EMBL" id="KAA0193111.1"/>
    </source>
</evidence>
<dbReference type="EMBL" id="LUCM01005247">
    <property type="protein sequence ID" value="KAA0193111.1"/>
    <property type="molecule type" value="Genomic_DNA"/>
</dbReference>
<dbReference type="FunFam" id="6.10.250.3410:FF:000001">
    <property type="entry name" value="Protein DBF4 homolog A"/>
    <property type="match status" value="1"/>
</dbReference>
<dbReference type="GO" id="GO:0003676">
    <property type="term" value="F:nucleic acid binding"/>
    <property type="evidence" value="ECO:0007669"/>
    <property type="project" value="InterPro"/>
</dbReference>
<feature type="compositionally biased region" description="Basic residues" evidence="5">
    <location>
        <begin position="387"/>
        <end position="400"/>
    </location>
</feature>
<dbReference type="GO" id="GO:0043539">
    <property type="term" value="F:protein serine/threonine kinase activator activity"/>
    <property type="evidence" value="ECO:0007669"/>
    <property type="project" value="TreeGrafter"/>
</dbReference>
<dbReference type="InterPro" id="IPR051590">
    <property type="entry name" value="Replication_Regulatory_Kinase"/>
</dbReference>
<dbReference type="InterPro" id="IPR006572">
    <property type="entry name" value="Znf_DBF"/>
</dbReference>
<evidence type="ECO:0000256" key="5">
    <source>
        <dbReference type="SAM" id="MobiDB-lite"/>
    </source>
</evidence>
<dbReference type="InterPro" id="IPR038545">
    <property type="entry name" value="Znf_DBF_sf"/>
</dbReference>
<protein>
    <recommendedName>
        <fullName evidence="6">DBF4-type domain-containing protein</fullName>
    </recommendedName>
</protein>
<evidence type="ECO:0000256" key="2">
    <source>
        <dbReference type="ARBA" id="ARBA00022771"/>
    </source>
</evidence>
<dbReference type="GO" id="GO:1901987">
    <property type="term" value="P:regulation of cell cycle phase transition"/>
    <property type="evidence" value="ECO:0007669"/>
    <property type="project" value="TreeGrafter"/>
</dbReference>
<evidence type="ECO:0000259" key="6">
    <source>
        <dbReference type="PROSITE" id="PS51265"/>
    </source>
</evidence>
<dbReference type="Proteomes" id="UP000728185">
    <property type="component" value="Unassembled WGS sequence"/>
</dbReference>
<name>A0A8E0S0E7_9TREM</name>
<gene>
    <name evidence="7" type="ORF">FBUS_05436</name>
</gene>
<keyword evidence="1" id="KW-0479">Metal-binding</keyword>
<evidence type="ECO:0000313" key="8">
    <source>
        <dbReference type="Proteomes" id="UP000728185"/>
    </source>
</evidence>
<evidence type="ECO:0000256" key="4">
    <source>
        <dbReference type="PROSITE-ProRule" id="PRU00600"/>
    </source>
</evidence>